<organism evidence="2 3">
    <name type="scientific">Phaseolus angularis</name>
    <name type="common">Azuki bean</name>
    <name type="synonym">Vigna angularis</name>
    <dbReference type="NCBI Taxonomy" id="3914"/>
    <lineage>
        <taxon>Eukaryota</taxon>
        <taxon>Viridiplantae</taxon>
        <taxon>Streptophyta</taxon>
        <taxon>Embryophyta</taxon>
        <taxon>Tracheophyta</taxon>
        <taxon>Spermatophyta</taxon>
        <taxon>Magnoliopsida</taxon>
        <taxon>eudicotyledons</taxon>
        <taxon>Gunneridae</taxon>
        <taxon>Pentapetalae</taxon>
        <taxon>rosids</taxon>
        <taxon>fabids</taxon>
        <taxon>Fabales</taxon>
        <taxon>Fabaceae</taxon>
        <taxon>Papilionoideae</taxon>
        <taxon>50 kb inversion clade</taxon>
        <taxon>NPAAA clade</taxon>
        <taxon>indigoferoid/millettioid clade</taxon>
        <taxon>Phaseoleae</taxon>
        <taxon>Vigna</taxon>
    </lineage>
</organism>
<reference evidence="2 3" key="1">
    <citation type="submission" date="2020-05" db="EMBL/GenBank/DDBJ databases">
        <title>Vigna angularis (adzuki bean) Var. LongXiaoDou No. 4 denovo assembly.</title>
        <authorList>
            <person name="Xiang H."/>
        </authorList>
    </citation>
    <scope>NUCLEOTIDE SEQUENCE [LARGE SCALE GENOMIC DNA]</scope>
    <source>
        <tissue evidence="2">Leaf</tissue>
    </source>
</reference>
<evidence type="ECO:0000313" key="3">
    <source>
        <dbReference type="Proteomes" id="UP000743370"/>
    </source>
</evidence>
<comment type="caution">
    <text evidence="2">The sequence shown here is derived from an EMBL/GenBank/DDBJ whole genome shotgun (WGS) entry which is preliminary data.</text>
</comment>
<name>A0A8T0JEX1_PHAAN</name>
<sequence>MIVHYDKETDNLLRKKKLSKGKETATRSANSRSDGRGPSVEILVENLNFQGSKASFWYYDFSHWAHGRAHNLYDGDTLIACDPKQLIASQQEINRLRSKVADVARLQQQLKRKEQREPSP</sequence>
<evidence type="ECO:0000313" key="2">
    <source>
        <dbReference type="EMBL" id="KAG2371709.1"/>
    </source>
</evidence>
<gene>
    <name evidence="2" type="ORF">HKW66_Vig0218830</name>
</gene>
<proteinExistence type="predicted"/>
<dbReference type="AlphaFoldDB" id="A0A8T0JEX1"/>
<protein>
    <submittedName>
        <fullName evidence="2">Uncharacterized protein</fullName>
    </submittedName>
</protein>
<dbReference type="EMBL" id="JABFOF010000011">
    <property type="protein sequence ID" value="KAG2371709.1"/>
    <property type="molecule type" value="Genomic_DNA"/>
</dbReference>
<evidence type="ECO:0000256" key="1">
    <source>
        <dbReference type="SAM" id="MobiDB-lite"/>
    </source>
</evidence>
<feature type="region of interest" description="Disordered" evidence="1">
    <location>
        <begin position="14"/>
        <end position="38"/>
    </location>
</feature>
<dbReference type="Proteomes" id="UP000743370">
    <property type="component" value="Unassembled WGS sequence"/>
</dbReference>
<accession>A0A8T0JEX1</accession>